<dbReference type="RefSeq" id="WP_218326126.1">
    <property type="nucleotide sequence ID" value="NZ_JAHUZB010000003.1"/>
</dbReference>
<feature type="signal peptide" evidence="1">
    <location>
        <begin position="1"/>
        <end position="24"/>
    </location>
</feature>
<feature type="chain" id="PRO_5045248645" evidence="1">
    <location>
        <begin position="25"/>
        <end position="136"/>
    </location>
</feature>
<evidence type="ECO:0000313" key="3">
    <source>
        <dbReference type="EMBL" id="MBV7391092.1"/>
    </source>
</evidence>
<feature type="domain" description="Outer membrane protein assembly factor BamE" evidence="2">
    <location>
        <begin position="24"/>
        <end position="55"/>
    </location>
</feature>
<gene>
    <name evidence="3" type="ORF">KUA55_10400</name>
</gene>
<dbReference type="EMBL" id="JAHUZB010000003">
    <property type="protein sequence ID" value="MBV7391092.1"/>
    <property type="molecule type" value="Genomic_DNA"/>
</dbReference>
<sequence length="136" mass="15676">MKKLGSKVLLFALFLLLLSACSSNKVSKNDLSKISLDMSQQKVESILGTPSIKTTDRDELTSKYDSIVMIYASRIEFDKKEANKNRGYDEYSGVFNALKEKKNVELYVYTINKNEALYIYFIDGKTDFFFYLDSRN</sequence>
<evidence type="ECO:0000256" key="1">
    <source>
        <dbReference type="SAM" id="SignalP"/>
    </source>
</evidence>
<evidence type="ECO:0000259" key="2">
    <source>
        <dbReference type="Pfam" id="PF04355"/>
    </source>
</evidence>
<accession>A0ABS6TDX5</accession>
<comment type="caution">
    <text evidence="3">The sequence shown here is derived from an EMBL/GenBank/DDBJ whole genome shotgun (WGS) entry which is preliminary data.</text>
</comment>
<dbReference type="InterPro" id="IPR007450">
    <property type="entry name" value="BamE_dom"/>
</dbReference>
<proteinExistence type="predicted"/>
<organism evidence="3 4">
    <name type="scientific">Enterococcus alishanensis</name>
    <dbReference type="NCBI Taxonomy" id="1303817"/>
    <lineage>
        <taxon>Bacteria</taxon>
        <taxon>Bacillati</taxon>
        <taxon>Bacillota</taxon>
        <taxon>Bacilli</taxon>
        <taxon>Lactobacillales</taxon>
        <taxon>Enterococcaceae</taxon>
        <taxon>Enterococcus</taxon>
    </lineage>
</organism>
<name>A0ABS6TDX5_9ENTE</name>
<evidence type="ECO:0000313" key="4">
    <source>
        <dbReference type="Proteomes" id="UP000774130"/>
    </source>
</evidence>
<dbReference type="Proteomes" id="UP000774130">
    <property type="component" value="Unassembled WGS sequence"/>
</dbReference>
<dbReference type="Pfam" id="PF04355">
    <property type="entry name" value="BamE"/>
    <property type="match status" value="1"/>
</dbReference>
<keyword evidence="1" id="KW-0732">Signal</keyword>
<dbReference type="PROSITE" id="PS51257">
    <property type="entry name" value="PROKAR_LIPOPROTEIN"/>
    <property type="match status" value="1"/>
</dbReference>
<reference evidence="3 4" key="1">
    <citation type="submission" date="2021-06" db="EMBL/GenBank/DDBJ databases">
        <title>Enterococcus alishanensis sp. nov., a novel lactic acid bacterium isolated from fresh coffee beans.</title>
        <authorList>
            <person name="Chen Y.-S."/>
        </authorList>
    </citation>
    <scope>NUCLEOTIDE SEQUENCE [LARGE SCALE GENOMIC DNA]</scope>
    <source>
        <strain evidence="3 4">ALS3</strain>
    </source>
</reference>
<protein>
    <submittedName>
        <fullName evidence="3">Outer membrane protein assembly factor BamE</fullName>
    </submittedName>
</protein>
<keyword evidence="4" id="KW-1185">Reference proteome</keyword>